<name>A0A1T5A684_9BACT</name>
<dbReference type="Gene3D" id="1.10.10.10">
    <property type="entry name" value="Winged helix-like DNA-binding domain superfamily/Winged helix DNA-binding domain"/>
    <property type="match status" value="1"/>
</dbReference>
<dbReference type="InterPro" id="IPR036388">
    <property type="entry name" value="WH-like_DNA-bd_sf"/>
</dbReference>
<dbReference type="GO" id="GO:0003677">
    <property type="term" value="F:DNA binding"/>
    <property type="evidence" value="ECO:0007669"/>
    <property type="project" value="InterPro"/>
</dbReference>
<keyword evidence="2" id="KW-0805">Transcription regulation</keyword>
<organism evidence="7 8">
    <name type="scientific">Parabacteroides chartae</name>
    <dbReference type="NCBI Taxonomy" id="1037355"/>
    <lineage>
        <taxon>Bacteria</taxon>
        <taxon>Pseudomonadati</taxon>
        <taxon>Bacteroidota</taxon>
        <taxon>Bacteroidia</taxon>
        <taxon>Bacteroidales</taxon>
        <taxon>Tannerellaceae</taxon>
        <taxon>Parabacteroides</taxon>
    </lineage>
</organism>
<comment type="similarity">
    <text evidence="1">Belongs to the sigma-70 factor family. ECF subfamily.</text>
</comment>
<keyword evidence="8" id="KW-1185">Reference proteome</keyword>
<dbReference type="Pfam" id="PF04542">
    <property type="entry name" value="Sigma70_r2"/>
    <property type="match status" value="1"/>
</dbReference>
<dbReference type="RefSeq" id="WP_079682198.1">
    <property type="nucleotide sequence ID" value="NZ_FUYQ01000002.1"/>
</dbReference>
<dbReference type="InterPro" id="IPR013324">
    <property type="entry name" value="RNA_pol_sigma_r3/r4-like"/>
</dbReference>
<dbReference type="SUPFAM" id="SSF88659">
    <property type="entry name" value="Sigma3 and sigma4 domains of RNA polymerase sigma factors"/>
    <property type="match status" value="1"/>
</dbReference>
<dbReference type="Gene3D" id="1.10.1740.10">
    <property type="match status" value="1"/>
</dbReference>
<dbReference type="InterPro" id="IPR013249">
    <property type="entry name" value="RNA_pol_sigma70_r4_t2"/>
</dbReference>
<proteinExistence type="inferred from homology"/>
<evidence type="ECO:0000259" key="6">
    <source>
        <dbReference type="Pfam" id="PF08281"/>
    </source>
</evidence>
<dbReference type="InterPro" id="IPR014284">
    <property type="entry name" value="RNA_pol_sigma-70_dom"/>
</dbReference>
<keyword evidence="3" id="KW-0731">Sigma factor</keyword>
<evidence type="ECO:0000256" key="3">
    <source>
        <dbReference type="ARBA" id="ARBA00023082"/>
    </source>
</evidence>
<dbReference type="GO" id="GO:0006352">
    <property type="term" value="P:DNA-templated transcription initiation"/>
    <property type="evidence" value="ECO:0007669"/>
    <property type="project" value="InterPro"/>
</dbReference>
<dbReference type="InterPro" id="IPR039425">
    <property type="entry name" value="RNA_pol_sigma-70-like"/>
</dbReference>
<dbReference type="Proteomes" id="UP000190852">
    <property type="component" value="Unassembled WGS sequence"/>
</dbReference>
<evidence type="ECO:0000259" key="5">
    <source>
        <dbReference type="Pfam" id="PF04542"/>
    </source>
</evidence>
<dbReference type="InterPro" id="IPR007627">
    <property type="entry name" value="RNA_pol_sigma70_r2"/>
</dbReference>
<accession>A0A1T5A684</accession>
<dbReference type="SUPFAM" id="SSF88946">
    <property type="entry name" value="Sigma2 domain of RNA polymerase sigma factors"/>
    <property type="match status" value="1"/>
</dbReference>
<dbReference type="EMBL" id="FUYQ01000002">
    <property type="protein sequence ID" value="SKB30436.1"/>
    <property type="molecule type" value="Genomic_DNA"/>
</dbReference>
<dbReference type="PANTHER" id="PTHR43133:SF46">
    <property type="entry name" value="RNA POLYMERASE SIGMA-70 FACTOR ECF SUBFAMILY"/>
    <property type="match status" value="1"/>
</dbReference>
<sequence length="161" mass="19209">MLDKADFKFIFDNHFEEVRRYIFYRCGDEETASDLAQEVFMRVWEKRTKLTLDYIKPLLYKIAGDCVVSDYRKKTVQIGFAQNMKLESENISPQDQLQYEELKQQYAKALEQLSESQRTTFLMSRNDELKYNEIAERLNISVKAVEKRITETLRVLRSKLL</sequence>
<protein>
    <submittedName>
        <fullName evidence="7">RNA polymerase sigma-70 factor, ECF subfamily</fullName>
    </submittedName>
</protein>
<feature type="domain" description="RNA polymerase sigma factor 70 region 4 type 2" evidence="6">
    <location>
        <begin position="104"/>
        <end position="152"/>
    </location>
</feature>
<gene>
    <name evidence="7" type="ORF">SAMN05660349_00472</name>
</gene>
<dbReference type="Pfam" id="PF08281">
    <property type="entry name" value="Sigma70_r4_2"/>
    <property type="match status" value="1"/>
</dbReference>
<evidence type="ECO:0000256" key="1">
    <source>
        <dbReference type="ARBA" id="ARBA00010641"/>
    </source>
</evidence>
<dbReference type="GO" id="GO:0016987">
    <property type="term" value="F:sigma factor activity"/>
    <property type="evidence" value="ECO:0007669"/>
    <property type="project" value="UniProtKB-KW"/>
</dbReference>
<dbReference type="NCBIfam" id="TIGR02937">
    <property type="entry name" value="sigma70-ECF"/>
    <property type="match status" value="1"/>
</dbReference>
<dbReference type="AlphaFoldDB" id="A0A1T5A684"/>
<feature type="domain" description="RNA polymerase sigma-70 region 2" evidence="5">
    <location>
        <begin position="11"/>
        <end position="51"/>
    </location>
</feature>
<evidence type="ECO:0000313" key="8">
    <source>
        <dbReference type="Proteomes" id="UP000190852"/>
    </source>
</evidence>
<evidence type="ECO:0000256" key="4">
    <source>
        <dbReference type="ARBA" id="ARBA00023163"/>
    </source>
</evidence>
<evidence type="ECO:0000256" key="2">
    <source>
        <dbReference type="ARBA" id="ARBA00023015"/>
    </source>
</evidence>
<keyword evidence="4" id="KW-0804">Transcription</keyword>
<dbReference type="InterPro" id="IPR013325">
    <property type="entry name" value="RNA_pol_sigma_r2"/>
</dbReference>
<dbReference type="PANTHER" id="PTHR43133">
    <property type="entry name" value="RNA POLYMERASE ECF-TYPE SIGMA FACTO"/>
    <property type="match status" value="1"/>
</dbReference>
<evidence type="ECO:0000313" key="7">
    <source>
        <dbReference type="EMBL" id="SKB30436.1"/>
    </source>
</evidence>
<reference evidence="8" key="1">
    <citation type="submission" date="2017-02" db="EMBL/GenBank/DDBJ databases">
        <authorList>
            <person name="Varghese N."/>
            <person name="Submissions S."/>
        </authorList>
    </citation>
    <scope>NUCLEOTIDE SEQUENCE [LARGE SCALE GENOMIC DNA]</scope>
    <source>
        <strain evidence="8">DSM 24967</strain>
    </source>
</reference>